<evidence type="ECO:0000256" key="6">
    <source>
        <dbReference type="ARBA" id="ARBA00023065"/>
    </source>
</evidence>
<comment type="similarity">
    <text evidence="2">Belongs to the V-ATPase 116 kDa subunit family.</text>
</comment>
<accession>A0A9X3JF70</accession>
<keyword evidence="4 9" id="KW-0812">Transmembrane</keyword>
<dbReference type="GO" id="GO:0007035">
    <property type="term" value="P:vacuolar acidification"/>
    <property type="evidence" value="ECO:0007669"/>
    <property type="project" value="TreeGrafter"/>
</dbReference>
<dbReference type="Proteomes" id="UP001146670">
    <property type="component" value="Unassembled WGS sequence"/>
</dbReference>
<protein>
    <submittedName>
        <fullName evidence="10">V-type ATP synthase subunit I</fullName>
    </submittedName>
</protein>
<evidence type="ECO:0000313" key="11">
    <source>
        <dbReference type="Proteomes" id="UP001146670"/>
    </source>
</evidence>
<keyword evidence="3" id="KW-0813">Transport</keyword>
<sequence length="649" mass="73383">MAIAKMRKLSIVAEPELKAALLRDLQNLQKVEVRDLPSELAEDELQLPQANSEAYAENFSWYERAEQALVDLSQYRQKESLKDKLTAKRPVMTMDQLYQEADLDKAEEVISRIESLKSRRTAIQDERETIETQQNELVNWRSLPVDPTTFADFEHFDAKLGKLPNDDNRQFWNTLQAAEGLSLAEVYSDENEIGVVLFIDKDQGDGLDGLLADNHFSEWEYPYQNGPDRAFQNLEKERKDLLDEEKHLVSDLQDLQGQRQTIALAAEVFYNQAQLQTVDDLTYDNDLLTLVSGWVTEEDYPDLQAIMTADYPSAVLLTEEISQSEIDNNEVPIKLNNNKLVEPFETVTEMYSLPKYNELDPTPYLTPFYILFFGMMMADLGYGLLMWLVTIFVLKVMDLKPGVKRFMRFGHILSYPTMIWGIIYGSIFGASLPIQLINPTEDVELVLILSIAFGAVQIFLGLMLKTYLASKEKDYDSAYSDGLGWLLLLLGIIVMVIGSMAMDNALMTNIGKWVAIIAAIGMVVVPMIFNDKKLLGAGLGLYNLYGIANYVGDFVSYTRLMALGVSSGSIALAFNMLIAFFPAPARFTIGLLILVFLHLFNMFLGLLSAYVHGARLIFVEFFGKFYEGGGRAFAPIKTLQDHVRLKDDK</sequence>
<dbReference type="PANTHER" id="PTHR11629">
    <property type="entry name" value="VACUOLAR PROTON ATPASES"/>
    <property type="match status" value="1"/>
</dbReference>
<dbReference type="EMBL" id="JAPRFR010000003">
    <property type="protein sequence ID" value="MCZ0726207.1"/>
    <property type="molecule type" value="Genomic_DNA"/>
</dbReference>
<comment type="subcellular location">
    <subcellularLocation>
        <location evidence="1">Membrane</location>
        <topology evidence="1">Multi-pass membrane protein</topology>
    </subcellularLocation>
</comment>
<dbReference type="GO" id="GO:0051117">
    <property type="term" value="F:ATPase binding"/>
    <property type="evidence" value="ECO:0007669"/>
    <property type="project" value="TreeGrafter"/>
</dbReference>
<comment type="caution">
    <text evidence="10">The sequence shown here is derived from an EMBL/GenBank/DDBJ whole genome shotgun (WGS) entry which is preliminary data.</text>
</comment>
<evidence type="ECO:0000256" key="5">
    <source>
        <dbReference type="ARBA" id="ARBA00022989"/>
    </source>
</evidence>
<dbReference type="GO" id="GO:0046961">
    <property type="term" value="F:proton-transporting ATPase activity, rotational mechanism"/>
    <property type="evidence" value="ECO:0007669"/>
    <property type="project" value="InterPro"/>
</dbReference>
<dbReference type="GO" id="GO:0016471">
    <property type="term" value="C:vacuolar proton-transporting V-type ATPase complex"/>
    <property type="evidence" value="ECO:0007669"/>
    <property type="project" value="TreeGrafter"/>
</dbReference>
<evidence type="ECO:0000256" key="2">
    <source>
        <dbReference type="ARBA" id="ARBA00009904"/>
    </source>
</evidence>
<name>A0A9X3JF70_9LACT</name>
<dbReference type="AlphaFoldDB" id="A0A9X3JF70"/>
<keyword evidence="7 9" id="KW-0472">Membrane</keyword>
<evidence type="ECO:0000256" key="4">
    <source>
        <dbReference type="ARBA" id="ARBA00022692"/>
    </source>
</evidence>
<feature type="transmembrane region" description="Helical" evidence="9">
    <location>
        <begin position="587"/>
        <end position="611"/>
    </location>
</feature>
<gene>
    <name evidence="10" type="ORF">OW157_06485</name>
</gene>
<feature type="transmembrane region" description="Helical" evidence="9">
    <location>
        <begin position="368"/>
        <end position="394"/>
    </location>
</feature>
<evidence type="ECO:0000256" key="3">
    <source>
        <dbReference type="ARBA" id="ARBA00022448"/>
    </source>
</evidence>
<keyword evidence="8" id="KW-0175">Coiled coil</keyword>
<organism evidence="10 11">
    <name type="scientific">Aerococcus kribbianus</name>
    <dbReference type="NCBI Taxonomy" id="2999064"/>
    <lineage>
        <taxon>Bacteria</taxon>
        <taxon>Bacillati</taxon>
        <taxon>Bacillota</taxon>
        <taxon>Bacilli</taxon>
        <taxon>Lactobacillales</taxon>
        <taxon>Aerococcaceae</taxon>
        <taxon>Aerococcus</taxon>
    </lineage>
</organism>
<keyword evidence="5 9" id="KW-1133">Transmembrane helix</keyword>
<feature type="transmembrane region" description="Helical" evidence="9">
    <location>
        <begin position="415"/>
        <end position="437"/>
    </location>
</feature>
<keyword evidence="11" id="KW-1185">Reference proteome</keyword>
<evidence type="ECO:0000256" key="1">
    <source>
        <dbReference type="ARBA" id="ARBA00004141"/>
    </source>
</evidence>
<dbReference type="RefSeq" id="WP_268752538.1">
    <property type="nucleotide sequence ID" value="NZ_JAPRFQ010000003.1"/>
</dbReference>
<feature type="transmembrane region" description="Helical" evidence="9">
    <location>
        <begin position="513"/>
        <end position="529"/>
    </location>
</feature>
<evidence type="ECO:0000313" key="10">
    <source>
        <dbReference type="EMBL" id="MCZ0726207.1"/>
    </source>
</evidence>
<dbReference type="InterPro" id="IPR002490">
    <property type="entry name" value="V-ATPase_116kDa_su"/>
</dbReference>
<dbReference type="GO" id="GO:0033179">
    <property type="term" value="C:proton-transporting V-type ATPase, V0 domain"/>
    <property type="evidence" value="ECO:0007669"/>
    <property type="project" value="InterPro"/>
</dbReference>
<dbReference type="Pfam" id="PF01496">
    <property type="entry name" value="V_ATPase_I"/>
    <property type="match status" value="1"/>
</dbReference>
<feature type="transmembrane region" description="Helical" evidence="9">
    <location>
        <begin position="560"/>
        <end position="581"/>
    </location>
</feature>
<evidence type="ECO:0000256" key="9">
    <source>
        <dbReference type="SAM" id="Phobius"/>
    </source>
</evidence>
<proteinExistence type="inferred from homology"/>
<dbReference type="PANTHER" id="PTHR11629:SF63">
    <property type="entry name" value="V-TYPE PROTON ATPASE SUBUNIT A"/>
    <property type="match status" value="1"/>
</dbReference>
<evidence type="ECO:0000256" key="7">
    <source>
        <dbReference type="ARBA" id="ARBA00023136"/>
    </source>
</evidence>
<keyword evidence="6" id="KW-0406">Ion transport</keyword>
<feature type="transmembrane region" description="Helical" evidence="9">
    <location>
        <begin position="443"/>
        <end position="462"/>
    </location>
</feature>
<feature type="coiled-coil region" evidence="8">
    <location>
        <begin position="106"/>
        <end position="143"/>
    </location>
</feature>
<feature type="transmembrane region" description="Helical" evidence="9">
    <location>
        <begin position="483"/>
        <end position="501"/>
    </location>
</feature>
<evidence type="ECO:0000256" key="8">
    <source>
        <dbReference type="SAM" id="Coils"/>
    </source>
</evidence>
<reference evidence="10" key="1">
    <citation type="submission" date="2022-12" db="EMBL/GenBank/DDBJ databases">
        <title>Description and comparative metabolic analysis of Aerococcus sp. nov., isolated from the feces of a pig.</title>
        <authorList>
            <person name="Chang Y.-H."/>
        </authorList>
    </citation>
    <scope>NUCLEOTIDE SEQUENCE</scope>
    <source>
        <strain evidence="10">YH-aer222</strain>
    </source>
</reference>